<accession>A0A939QL56</accession>
<comment type="catalytic activity">
    <reaction evidence="2">
        <text>9-ribosyl-trans-zeatin 5'-phosphate + H2O = trans-zeatin + D-ribose 5-phosphate</text>
        <dbReference type="Rhea" id="RHEA:48564"/>
        <dbReference type="ChEBI" id="CHEBI:15377"/>
        <dbReference type="ChEBI" id="CHEBI:16522"/>
        <dbReference type="ChEBI" id="CHEBI:78346"/>
        <dbReference type="ChEBI" id="CHEBI:87947"/>
        <dbReference type="EC" id="3.2.2.n1"/>
    </reaction>
</comment>
<keyword evidence="2" id="KW-0378">Hydrolase</keyword>
<dbReference type="Proteomes" id="UP000680132">
    <property type="component" value="Unassembled WGS sequence"/>
</dbReference>
<dbReference type="InterPro" id="IPR031100">
    <property type="entry name" value="LOG_fam"/>
</dbReference>
<gene>
    <name evidence="3" type="ORF">J5V96_11880</name>
</gene>
<dbReference type="GO" id="GO:0009691">
    <property type="term" value="P:cytokinin biosynthetic process"/>
    <property type="evidence" value="ECO:0007669"/>
    <property type="project" value="UniProtKB-UniRule"/>
</dbReference>
<comment type="similarity">
    <text evidence="1 2">Belongs to the LOG family.</text>
</comment>
<keyword evidence="2" id="KW-0203">Cytokinin biosynthesis</keyword>
<sequence length="194" mass="20903">MKAVTVFTGSASGAHPAYERAAVDVGQALAARGIHVVYGGGNVGLMGAVSTAAREAGGDVHGVMPEALVDKEVAHPNLTTFEIVPNMHARKMRMADLADAFVALPGGIGTLEEFFEVWTWLQLGIHQKPVVVYDVRGFWRPMLTMIDRMVEEGFVTDAFRDSLLIVSSPRGLISALENWTPPAPKFAPHEAPRV</sequence>
<comment type="caution">
    <text evidence="3">The sequence shown here is derived from an EMBL/GenBank/DDBJ whole genome shotgun (WGS) entry which is preliminary data.</text>
</comment>
<dbReference type="Pfam" id="PF03641">
    <property type="entry name" value="Lysine_decarbox"/>
    <property type="match status" value="1"/>
</dbReference>
<protein>
    <recommendedName>
        <fullName evidence="2">Cytokinin riboside 5'-monophosphate phosphoribohydrolase</fullName>
        <ecNumber evidence="2">3.2.2.n1</ecNumber>
    </recommendedName>
</protein>
<dbReference type="InterPro" id="IPR005269">
    <property type="entry name" value="LOG"/>
</dbReference>
<evidence type="ECO:0000313" key="3">
    <source>
        <dbReference type="EMBL" id="MBO3664205.1"/>
    </source>
</evidence>
<evidence type="ECO:0000256" key="1">
    <source>
        <dbReference type="ARBA" id="ARBA00006763"/>
    </source>
</evidence>
<dbReference type="NCBIfam" id="TIGR00730">
    <property type="entry name" value="Rossman fold protein, TIGR00730 family"/>
    <property type="match status" value="1"/>
</dbReference>
<dbReference type="PANTHER" id="PTHR31223:SF70">
    <property type="entry name" value="LOG FAMILY PROTEIN YJL055W"/>
    <property type="match status" value="1"/>
</dbReference>
<keyword evidence="4" id="KW-1185">Reference proteome</keyword>
<comment type="catalytic activity">
    <reaction evidence="2">
        <text>N(6)-(dimethylallyl)adenosine 5'-phosphate + H2O = N(6)-dimethylallyladenine + D-ribose 5-phosphate</text>
        <dbReference type="Rhea" id="RHEA:48560"/>
        <dbReference type="ChEBI" id="CHEBI:15377"/>
        <dbReference type="ChEBI" id="CHEBI:17660"/>
        <dbReference type="ChEBI" id="CHEBI:57526"/>
        <dbReference type="ChEBI" id="CHEBI:78346"/>
        <dbReference type="EC" id="3.2.2.n1"/>
    </reaction>
</comment>
<reference evidence="3" key="1">
    <citation type="submission" date="2021-03" db="EMBL/GenBank/DDBJ databases">
        <title>Microbacterium sp. nov., a novel actinobacterium isolated from cow dung.</title>
        <authorList>
            <person name="Zhang L."/>
        </authorList>
    </citation>
    <scope>NUCLEOTIDE SEQUENCE</scope>
    <source>
        <strain evidence="3">NEAU-LLB</strain>
    </source>
</reference>
<evidence type="ECO:0000256" key="2">
    <source>
        <dbReference type="RuleBase" id="RU363015"/>
    </source>
</evidence>
<dbReference type="AlphaFoldDB" id="A0A939QL56"/>
<dbReference type="PANTHER" id="PTHR31223">
    <property type="entry name" value="LOG FAMILY PROTEIN YJL055W"/>
    <property type="match status" value="1"/>
</dbReference>
<proteinExistence type="inferred from homology"/>
<dbReference type="SUPFAM" id="SSF102405">
    <property type="entry name" value="MCP/YpsA-like"/>
    <property type="match status" value="1"/>
</dbReference>
<name>A0A939QL56_9MICO</name>
<evidence type="ECO:0000313" key="4">
    <source>
        <dbReference type="Proteomes" id="UP000680132"/>
    </source>
</evidence>
<dbReference type="Gene3D" id="3.40.50.450">
    <property type="match status" value="1"/>
</dbReference>
<dbReference type="GO" id="GO:0016799">
    <property type="term" value="F:hydrolase activity, hydrolyzing N-glycosyl compounds"/>
    <property type="evidence" value="ECO:0007669"/>
    <property type="project" value="TreeGrafter"/>
</dbReference>
<dbReference type="EMBL" id="JAGFOA010000004">
    <property type="protein sequence ID" value="MBO3664205.1"/>
    <property type="molecule type" value="Genomic_DNA"/>
</dbReference>
<organism evidence="3 4">
    <name type="scientific">Microbacterium stercoris</name>
    <dbReference type="NCBI Taxonomy" id="2820289"/>
    <lineage>
        <taxon>Bacteria</taxon>
        <taxon>Bacillati</taxon>
        <taxon>Actinomycetota</taxon>
        <taxon>Actinomycetes</taxon>
        <taxon>Micrococcales</taxon>
        <taxon>Microbacteriaceae</taxon>
        <taxon>Microbacterium</taxon>
    </lineage>
</organism>
<dbReference type="EC" id="3.2.2.n1" evidence="2"/>
<dbReference type="GO" id="GO:0005829">
    <property type="term" value="C:cytosol"/>
    <property type="evidence" value="ECO:0007669"/>
    <property type="project" value="TreeGrafter"/>
</dbReference>